<keyword evidence="15" id="KW-1185">Reference proteome</keyword>
<evidence type="ECO:0000256" key="9">
    <source>
        <dbReference type="ARBA" id="ARBA00051823"/>
    </source>
</evidence>
<comment type="pathway">
    <text evidence="2">Aromatic compound metabolism; melatonin biosynthesis; melatonin from serotonin: step 1/2.</text>
</comment>
<sequence>ETVITSIASVDDVAELHEFMLDEFLHESLNAAIALTREEATQCYRDLIEHCVASGFSCVQRNSEGRIVGMNMSSVVDYGVKTRQYYLTESKYPTRVQLSVDLLEALNENKWAGIPADVEQLLYIEIVCVSPQYRNCGLAQKLLDLSYKKARAAGASGAFAECTALPSQKLFGKTGYRVVQEINLDEYLGEDGKPIFECSDGTTTAQLVFKRL</sequence>
<evidence type="ECO:0000259" key="13">
    <source>
        <dbReference type="PROSITE" id="PS51186"/>
    </source>
</evidence>
<evidence type="ECO:0000256" key="3">
    <source>
        <dbReference type="ARBA" id="ARBA00038182"/>
    </source>
</evidence>
<comment type="catalytic activity">
    <reaction evidence="11">
        <text>dopamine + hexadecanoyl-CoA = N-hexadecanoyl-dopamine + CoA + H(+)</text>
        <dbReference type="Rhea" id="RHEA:51376"/>
        <dbReference type="ChEBI" id="CHEBI:15378"/>
        <dbReference type="ChEBI" id="CHEBI:57287"/>
        <dbReference type="ChEBI" id="CHEBI:57379"/>
        <dbReference type="ChEBI" id="CHEBI:59905"/>
        <dbReference type="ChEBI" id="CHEBI:134058"/>
    </reaction>
    <physiologicalReaction direction="left-to-right" evidence="11">
        <dbReference type="Rhea" id="RHEA:51377"/>
    </physiologicalReaction>
</comment>
<dbReference type="SUPFAM" id="SSF55729">
    <property type="entry name" value="Acyl-CoA N-acyltransferases (Nat)"/>
    <property type="match status" value="1"/>
</dbReference>
<evidence type="ECO:0000256" key="10">
    <source>
        <dbReference type="ARBA" id="ARBA00052178"/>
    </source>
</evidence>
<comment type="catalytic activity">
    <reaction evidence="5">
        <text>dopamine + (9Z)-octadecenoyl-CoA = N-(9Z-octadecanoyl)-dopamine + CoA + H(+)</text>
        <dbReference type="Rhea" id="RHEA:51380"/>
        <dbReference type="ChEBI" id="CHEBI:15378"/>
        <dbReference type="ChEBI" id="CHEBI:31883"/>
        <dbReference type="ChEBI" id="CHEBI:57287"/>
        <dbReference type="ChEBI" id="CHEBI:57387"/>
        <dbReference type="ChEBI" id="CHEBI:59905"/>
    </reaction>
    <physiologicalReaction direction="left-to-right" evidence="5">
        <dbReference type="Rhea" id="RHEA:51381"/>
    </physiologicalReaction>
</comment>
<dbReference type="EMBL" id="BTRK01000003">
    <property type="protein sequence ID" value="GMR43678.1"/>
    <property type="molecule type" value="Genomic_DNA"/>
</dbReference>
<comment type="catalytic activity">
    <reaction evidence="8">
        <text>dopamine + acetyl-CoA = N-acetyldopamine + CoA + H(+)</text>
        <dbReference type="Rhea" id="RHEA:51388"/>
        <dbReference type="ChEBI" id="CHEBI:15378"/>
        <dbReference type="ChEBI" id="CHEBI:57287"/>
        <dbReference type="ChEBI" id="CHEBI:57288"/>
        <dbReference type="ChEBI" id="CHEBI:59905"/>
        <dbReference type="ChEBI" id="CHEBI:125678"/>
    </reaction>
    <physiologicalReaction direction="left-to-right" evidence="8">
        <dbReference type="Rhea" id="RHEA:51389"/>
    </physiologicalReaction>
</comment>
<evidence type="ECO:0000256" key="7">
    <source>
        <dbReference type="ARBA" id="ARBA00051284"/>
    </source>
</evidence>
<accession>A0AAN4ZRW9</accession>
<keyword evidence="1" id="KW-0808">Transferase</keyword>
<dbReference type="Proteomes" id="UP001328107">
    <property type="component" value="Unassembled WGS sequence"/>
</dbReference>
<proteinExistence type="inferred from homology"/>
<comment type="caution">
    <text evidence="14">The sequence shown here is derived from an EMBL/GenBank/DDBJ whole genome shotgun (WGS) entry which is preliminary data.</text>
</comment>
<dbReference type="Gene3D" id="3.40.630.30">
    <property type="match status" value="1"/>
</dbReference>
<dbReference type="InterPro" id="IPR016181">
    <property type="entry name" value="Acyl_CoA_acyltransferase"/>
</dbReference>
<comment type="catalytic activity">
    <reaction evidence="12">
        <text>serotonin + acetyl-CoA = N-acetylserotonin + CoA + H(+)</text>
        <dbReference type="Rhea" id="RHEA:25217"/>
        <dbReference type="ChEBI" id="CHEBI:15378"/>
        <dbReference type="ChEBI" id="CHEBI:17697"/>
        <dbReference type="ChEBI" id="CHEBI:57287"/>
        <dbReference type="ChEBI" id="CHEBI:57288"/>
        <dbReference type="ChEBI" id="CHEBI:350546"/>
        <dbReference type="EC" id="2.3.1.87"/>
    </reaction>
    <physiologicalReaction direction="left-to-right" evidence="12">
        <dbReference type="Rhea" id="RHEA:25218"/>
    </physiologicalReaction>
</comment>
<comment type="similarity">
    <text evidence="3">Belongs to the acetyltransferase family. AANAT subfamily.</text>
</comment>
<evidence type="ECO:0000256" key="5">
    <source>
        <dbReference type="ARBA" id="ARBA00050189"/>
    </source>
</evidence>
<dbReference type="PANTHER" id="PTHR20905:SF30">
    <property type="entry name" value="N-ACETYLTRANSFERASE DOMAIN-CONTAINING PROTEIN"/>
    <property type="match status" value="1"/>
</dbReference>
<feature type="domain" description="N-acetyltransferase" evidence="13">
    <location>
        <begin position="3"/>
        <end position="194"/>
    </location>
</feature>
<evidence type="ECO:0000256" key="1">
    <source>
        <dbReference type="ARBA" id="ARBA00022679"/>
    </source>
</evidence>
<evidence type="ECO:0000256" key="8">
    <source>
        <dbReference type="ARBA" id="ARBA00051711"/>
    </source>
</evidence>
<reference evidence="15" key="1">
    <citation type="submission" date="2022-10" db="EMBL/GenBank/DDBJ databases">
        <title>Genome assembly of Pristionchus species.</title>
        <authorList>
            <person name="Yoshida K."/>
            <person name="Sommer R.J."/>
        </authorList>
    </citation>
    <scope>NUCLEOTIDE SEQUENCE [LARGE SCALE GENOMIC DNA]</scope>
    <source>
        <strain evidence="15">RS5460</strain>
    </source>
</reference>
<protein>
    <recommendedName>
        <fullName evidence="4">aralkylamine N-acetyltransferase</fullName>
        <ecNumber evidence="4">2.3.1.87</ecNumber>
    </recommendedName>
</protein>
<evidence type="ECO:0000256" key="2">
    <source>
        <dbReference type="ARBA" id="ARBA00037926"/>
    </source>
</evidence>
<comment type="catalytic activity">
    <reaction evidence="9">
        <text>serotonin + (9Z)-octadecenoyl-CoA = N-(9Z-octadecenoyl)-serotonin + CoA + H(+)</text>
        <dbReference type="Rhea" id="RHEA:51392"/>
        <dbReference type="ChEBI" id="CHEBI:15378"/>
        <dbReference type="ChEBI" id="CHEBI:57287"/>
        <dbReference type="ChEBI" id="CHEBI:57387"/>
        <dbReference type="ChEBI" id="CHEBI:134064"/>
        <dbReference type="ChEBI" id="CHEBI:350546"/>
    </reaction>
    <physiologicalReaction direction="left-to-right" evidence="9">
        <dbReference type="Rhea" id="RHEA:51393"/>
    </physiologicalReaction>
</comment>
<comment type="catalytic activity">
    <reaction evidence="6">
        <text>serotonin + octadecanoyl-CoA = N-octadecanoyl-serotonin + CoA + H(+)</text>
        <dbReference type="Rhea" id="RHEA:51400"/>
        <dbReference type="ChEBI" id="CHEBI:15378"/>
        <dbReference type="ChEBI" id="CHEBI:57287"/>
        <dbReference type="ChEBI" id="CHEBI:57394"/>
        <dbReference type="ChEBI" id="CHEBI:134065"/>
        <dbReference type="ChEBI" id="CHEBI:350546"/>
    </reaction>
    <physiologicalReaction direction="left-to-right" evidence="6">
        <dbReference type="Rhea" id="RHEA:51401"/>
    </physiologicalReaction>
</comment>
<dbReference type="EC" id="2.3.1.87" evidence="4"/>
<dbReference type="Pfam" id="PF00583">
    <property type="entry name" value="Acetyltransf_1"/>
    <property type="match status" value="1"/>
</dbReference>
<evidence type="ECO:0000256" key="6">
    <source>
        <dbReference type="ARBA" id="ARBA00050849"/>
    </source>
</evidence>
<evidence type="ECO:0000256" key="11">
    <source>
        <dbReference type="ARBA" id="ARBA00052335"/>
    </source>
</evidence>
<gene>
    <name evidence="14" type="ORF">PMAYCL1PPCAC_13873</name>
</gene>
<dbReference type="GO" id="GO:0004059">
    <property type="term" value="F:aralkylamine N-acetyltransferase activity"/>
    <property type="evidence" value="ECO:0007669"/>
    <property type="project" value="UniProtKB-EC"/>
</dbReference>
<evidence type="ECO:0000313" key="15">
    <source>
        <dbReference type="Proteomes" id="UP001328107"/>
    </source>
</evidence>
<evidence type="ECO:0000256" key="4">
    <source>
        <dbReference type="ARBA" id="ARBA00039114"/>
    </source>
</evidence>
<evidence type="ECO:0000313" key="14">
    <source>
        <dbReference type="EMBL" id="GMR43678.1"/>
    </source>
</evidence>
<feature type="non-terminal residue" evidence="14">
    <location>
        <position position="1"/>
    </location>
</feature>
<comment type="catalytic activity">
    <reaction evidence="7">
        <text>serotonin + (5Z,8Z,11Z,14Z)-eicosatetraenoyl-CoA = N-[(5Z,8Z,11Z,14Z)-eicosatetraenoyl]-serotonin + CoA + H(+)</text>
        <dbReference type="Rhea" id="RHEA:51396"/>
        <dbReference type="ChEBI" id="CHEBI:15378"/>
        <dbReference type="ChEBI" id="CHEBI:57287"/>
        <dbReference type="ChEBI" id="CHEBI:57368"/>
        <dbReference type="ChEBI" id="CHEBI:132255"/>
        <dbReference type="ChEBI" id="CHEBI:350546"/>
    </reaction>
    <physiologicalReaction direction="left-to-right" evidence="7">
        <dbReference type="Rhea" id="RHEA:51397"/>
    </physiologicalReaction>
</comment>
<dbReference type="CDD" id="cd04301">
    <property type="entry name" value="NAT_SF"/>
    <property type="match status" value="1"/>
</dbReference>
<dbReference type="InterPro" id="IPR000182">
    <property type="entry name" value="GNAT_dom"/>
</dbReference>
<dbReference type="AlphaFoldDB" id="A0AAN4ZRW9"/>
<comment type="catalytic activity">
    <reaction evidence="10">
        <text>serotonin + hexadecanoyl-CoA = N-hexadecanoyl-serotonin + CoA + H(+)</text>
        <dbReference type="Rhea" id="RHEA:51384"/>
        <dbReference type="ChEBI" id="CHEBI:15378"/>
        <dbReference type="ChEBI" id="CHEBI:57287"/>
        <dbReference type="ChEBI" id="CHEBI:57379"/>
        <dbReference type="ChEBI" id="CHEBI:134059"/>
        <dbReference type="ChEBI" id="CHEBI:350546"/>
    </reaction>
    <physiologicalReaction direction="left-to-right" evidence="10">
        <dbReference type="Rhea" id="RHEA:51385"/>
    </physiologicalReaction>
</comment>
<name>A0AAN4ZRW9_9BILA</name>
<dbReference type="FunFam" id="3.40.630.30:FF:000046">
    <property type="entry name" value="Dopamine N-acetyltransferase"/>
    <property type="match status" value="1"/>
</dbReference>
<organism evidence="14 15">
    <name type="scientific">Pristionchus mayeri</name>
    <dbReference type="NCBI Taxonomy" id="1317129"/>
    <lineage>
        <taxon>Eukaryota</taxon>
        <taxon>Metazoa</taxon>
        <taxon>Ecdysozoa</taxon>
        <taxon>Nematoda</taxon>
        <taxon>Chromadorea</taxon>
        <taxon>Rhabditida</taxon>
        <taxon>Rhabditina</taxon>
        <taxon>Diplogasteromorpha</taxon>
        <taxon>Diplogasteroidea</taxon>
        <taxon>Neodiplogasteridae</taxon>
        <taxon>Pristionchus</taxon>
    </lineage>
</organism>
<evidence type="ECO:0000256" key="12">
    <source>
        <dbReference type="ARBA" id="ARBA00052491"/>
    </source>
</evidence>
<dbReference type="PANTHER" id="PTHR20905">
    <property type="entry name" value="N-ACETYLTRANSFERASE-RELATED"/>
    <property type="match status" value="1"/>
</dbReference>
<dbReference type="PROSITE" id="PS51186">
    <property type="entry name" value="GNAT"/>
    <property type="match status" value="1"/>
</dbReference>